<dbReference type="PROSITE" id="PS50835">
    <property type="entry name" value="IG_LIKE"/>
    <property type="match status" value="1"/>
</dbReference>
<keyword evidence="5 10" id="KW-1133">Transmembrane helix</keyword>
<evidence type="ECO:0000256" key="8">
    <source>
        <dbReference type="ARBA" id="ARBA00023180"/>
    </source>
</evidence>
<keyword evidence="7" id="KW-1015">Disulfide bond</keyword>
<sequence>MRVNLYNTYWVVFFTCAFQRLFYPPSACMLQVSGMRIYTSEEVEAVNGTDVRLRCTFESSSPIKPDDVVITWTFRPLKGGPRQSVFYYQRKPFPPQEGLFRKRISWAGDIMGSDASIIIREVKFTYNGTYICQVKNPPDVHGPDGEIKLRVSQILVLHSNSFSVCPDFNSGVWIWCLSLSVVQCVHADTGCEPCIMCLFISSLQEYYNIFFFVLFHVFAAIINCCVYSLQSVTVCVYVVTAKCRFV</sequence>
<reference evidence="12" key="3">
    <citation type="submission" date="2025-09" db="UniProtKB">
        <authorList>
            <consortium name="Ensembl"/>
        </authorList>
    </citation>
    <scope>IDENTIFICATION</scope>
</reference>
<protein>
    <submittedName>
        <fullName evidence="12">Myelin protein zero like 2</fullName>
    </submittedName>
</protein>
<dbReference type="InterPro" id="IPR013783">
    <property type="entry name" value="Ig-like_fold"/>
</dbReference>
<gene>
    <name evidence="12" type="primary">MPZL2</name>
</gene>
<comment type="similarity">
    <text evidence="2">Belongs to the myelin P0 protein family.</text>
</comment>
<dbReference type="InterPro" id="IPR036179">
    <property type="entry name" value="Ig-like_dom_sf"/>
</dbReference>
<dbReference type="GO" id="GO:0098609">
    <property type="term" value="P:cell-cell adhesion"/>
    <property type="evidence" value="ECO:0007669"/>
    <property type="project" value="TreeGrafter"/>
</dbReference>
<keyword evidence="6 10" id="KW-0472">Membrane</keyword>
<evidence type="ECO:0000256" key="7">
    <source>
        <dbReference type="ARBA" id="ARBA00023157"/>
    </source>
</evidence>
<evidence type="ECO:0000256" key="6">
    <source>
        <dbReference type="ARBA" id="ARBA00023136"/>
    </source>
</evidence>
<dbReference type="Gene3D" id="2.60.40.10">
    <property type="entry name" value="Immunoglobulins"/>
    <property type="match status" value="1"/>
</dbReference>
<evidence type="ECO:0000313" key="12">
    <source>
        <dbReference type="Ensembl" id="ENSONIP00000027943.1"/>
    </source>
</evidence>
<keyword evidence="8" id="KW-0325">Glycoprotein</keyword>
<dbReference type="InterPro" id="IPR000920">
    <property type="entry name" value="Myelin_P0-rel"/>
</dbReference>
<reference evidence="12" key="2">
    <citation type="submission" date="2025-08" db="UniProtKB">
        <authorList>
            <consortium name="Ensembl"/>
        </authorList>
    </citation>
    <scope>IDENTIFICATION</scope>
</reference>
<dbReference type="GO" id="GO:0005886">
    <property type="term" value="C:plasma membrane"/>
    <property type="evidence" value="ECO:0007669"/>
    <property type="project" value="TreeGrafter"/>
</dbReference>
<name>A0A669AZY6_ORENI</name>
<keyword evidence="3 10" id="KW-0812">Transmembrane</keyword>
<evidence type="ECO:0000256" key="10">
    <source>
        <dbReference type="SAM" id="Phobius"/>
    </source>
</evidence>
<feature type="transmembrane region" description="Helical" evidence="10">
    <location>
        <begin position="206"/>
        <end position="229"/>
    </location>
</feature>
<dbReference type="AlphaFoldDB" id="A0A669AZY6"/>
<dbReference type="InterPro" id="IPR007110">
    <property type="entry name" value="Ig-like_dom"/>
</dbReference>
<dbReference type="Pfam" id="PF07686">
    <property type="entry name" value="V-set"/>
    <property type="match status" value="1"/>
</dbReference>
<dbReference type="GeneTree" id="ENSGT01030000234556"/>
<keyword evidence="4" id="KW-0732">Signal</keyword>
<evidence type="ECO:0000313" key="13">
    <source>
        <dbReference type="Proteomes" id="UP000005207"/>
    </source>
</evidence>
<reference evidence="13" key="1">
    <citation type="submission" date="2012-01" db="EMBL/GenBank/DDBJ databases">
        <title>The Genome Sequence of Oreochromis niloticus (Nile Tilapia).</title>
        <authorList>
            <consortium name="Broad Institute Genome Assembly Team"/>
            <consortium name="Broad Institute Sequencing Platform"/>
            <person name="Di Palma F."/>
            <person name="Johnson J."/>
            <person name="Lander E.S."/>
            <person name="Lindblad-Toh K."/>
        </authorList>
    </citation>
    <scope>NUCLEOTIDE SEQUENCE [LARGE SCALE GENOMIC DNA]</scope>
</reference>
<dbReference type="InterPro" id="IPR013106">
    <property type="entry name" value="Ig_V-set"/>
</dbReference>
<evidence type="ECO:0000256" key="5">
    <source>
        <dbReference type="ARBA" id="ARBA00022989"/>
    </source>
</evidence>
<organism evidence="12 13">
    <name type="scientific">Oreochromis niloticus</name>
    <name type="common">Nile tilapia</name>
    <name type="synonym">Tilapia nilotica</name>
    <dbReference type="NCBI Taxonomy" id="8128"/>
    <lineage>
        <taxon>Eukaryota</taxon>
        <taxon>Metazoa</taxon>
        <taxon>Chordata</taxon>
        <taxon>Craniata</taxon>
        <taxon>Vertebrata</taxon>
        <taxon>Euteleostomi</taxon>
        <taxon>Actinopterygii</taxon>
        <taxon>Neopterygii</taxon>
        <taxon>Teleostei</taxon>
        <taxon>Neoteleostei</taxon>
        <taxon>Acanthomorphata</taxon>
        <taxon>Ovalentaria</taxon>
        <taxon>Cichlomorphae</taxon>
        <taxon>Cichliformes</taxon>
        <taxon>Cichlidae</taxon>
        <taxon>African cichlids</taxon>
        <taxon>Pseudocrenilabrinae</taxon>
        <taxon>Oreochromini</taxon>
        <taxon>Oreochromis</taxon>
    </lineage>
</organism>
<accession>A0A669AZY6</accession>
<dbReference type="PANTHER" id="PTHR13869:SF21">
    <property type="entry name" value="MYELIN PROTEIN ZERO-LIKE PROTEIN 2"/>
    <property type="match status" value="1"/>
</dbReference>
<evidence type="ECO:0000256" key="9">
    <source>
        <dbReference type="ARBA" id="ARBA00023319"/>
    </source>
</evidence>
<dbReference type="SMART" id="SM00409">
    <property type="entry name" value="IG"/>
    <property type="match status" value="1"/>
</dbReference>
<dbReference type="Proteomes" id="UP000005207">
    <property type="component" value="Linkage group LG14"/>
</dbReference>
<proteinExistence type="inferred from homology"/>
<evidence type="ECO:0000256" key="3">
    <source>
        <dbReference type="ARBA" id="ARBA00022692"/>
    </source>
</evidence>
<dbReference type="InterPro" id="IPR003599">
    <property type="entry name" value="Ig_sub"/>
</dbReference>
<evidence type="ECO:0000256" key="4">
    <source>
        <dbReference type="ARBA" id="ARBA00022729"/>
    </source>
</evidence>
<keyword evidence="9" id="KW-0393">Immunoglobulin domain</keyword>
<feature type="domain" description="Ig-like" evidence="11">
    <location>
        <begin position="25"/>
        <end position="152"/>
    </location>
</feature>
<evidence type="ECO:0000256" key="2">
    <source>
        <dbReference type="ARBA" id="ARBA00007180"/>
    </source>
</evidence>
<dbReference type="FunFam" id="2.60.40.10:FF:000193">
    <property type="entry name" value="Myelin protein zero-like 1 like"/>
    <property type="match status" value="1"/>
</dbReference>
<dbReference type="SUPFAM" id="SSF48726">
    <property type="entry name" value="Immunoglobulin"/>
    <property type="match status" value="1"/>
</dbReference>
<dbReference type="PANTHER" id="PTHR13869">
    <property type="entry name" value="MYELIN P0 RELATED"/>
    <property type="match status" value="1"/>
</dbReference>
<dbReference type="SMART" id="SM00406">
    <property type="entry name" value="IGv"/>
    <property type="match status" value="1"/>
</dbReference>
<dbReference type="PRINTS" id="PR00213">
    <property type="entry name" value="MYELINP0"/>
</dbReference>
<dbReference type="InParanoid" id="A0A669AZY6"/>
<evidence type="ECO:0000259" key="11">
    <source>
        <dbReference type="PROSITE" id="PS50835"/>
    </source>
</evidence>
<evidence type="ECO:0000256" key="1">
    <source>
        <dbReference type="ARBA" id="ARBA00004479"/>
    </source>
</evidence>
<dbReference type="Ensembl" id="ENSONIT00000070901.1">
    <property type="protein sequence ID" value="ENSONIP00000027943.1"/>
    <property type="gene ID" value="ENSONIG00000016688.2"/>
</dbReference>
<keyword evidence="13" id="KW-1185">Reference proteome</keyword>
<comment type="subcellular location">
    <subcellularLocation>
        <location evidence="1">Membrane</location>
        <topology evidence="1">Single-pass type I membrane protein</topology>
    </subcellularLocation>
</comment>